<evidence type="ECO:0000313" key="2">
    <source>
        <dbReference type="EMBL" id="USP77819.1"/>
    </source>
</evidence>
<organism evidence="2 3">
    <name type="scientific">Curvularia clavata</name>
    <dbReference type="NCBI Taxonomy" id="95742"/>
    <lineage>
        <taxon>Eukaryota</taxon>
        <taxon>Fungi</taxon>
        <taxon>Dikarya</taxon>
        <taxon>Ascomycota</taxon>
        <taxon>Pezizomycotina</taxon>
        <taxon>Dothideomycetes</taxon>
        <taxon>Pleosporomycetidae</taxon>
        <taxon>Pleosporales</taxon>
        <taxon>Pleosporineae</taxon>
        <taxon>Pleosporaceae</taxon>
        <taxon>Curvularia</taxon>
    </lineage>
</organism>
<evidence type="ECO:0000256" key="1">
    <source>
        <dbReference type="SAM" id="SignalP"/>
    </source>
</evidence>
<sequence length="172" mass="17965">MLTFKLVFVAATSVLGAALPEPTAPGQLDLRGANCGKVNGAFVALEKLGPQGTSFCRSFVNIPATSTTVTITTPTIVTSTTSTTTVTVTSAQCPGQKRDIPASDLGYEIEYFKGGSRVVQSRANILPQLQAFGEAKISEACSCFDLRPKATTVATSTAPAPVRSPTSLPYKF</sequence>
<feature type="chain" id="PRO_5040423357" evidence="1">
    <location>
        <begin position="19"/>
        <end position="172"/>
    </location>
</feature>
<dbReference type="OrthoDB" id="3561297at2759"/>
<gene>
    <name evidence="2" type="ORF">yc1106_05093</name>
</gene>
<reference evidence="2" key="1">
    <citation type="submission" date="2021-12" db="EMBL/GenBank/DDBJ databases">
        <title>Curvularia clavata genome.</title>
        <authorList>
            <person name="Cao Y."/>
        </authorList>
    </citation>
    <scope>NUCLEOTIDE SEQUENCE</scope>
    <source>
        <strain evidence="2">Yc1106</strain>
    </source>
</reference>
<keyword evidence="1" id="KW-0732">Signal</keyword>
<name>A0A9Q8Z865_CURCL</name>
<keyword evidence="3" id="KW-1185">Reference proteome</keyword>
<proteinExistence type="predicted"/>
<feature type="signal peptide" evidence="1">
    <location>
        <begin position="1"/>
        <end position="18"/>
    </location>
</feature>
<protein>
    <submittedName>
        <fullName evidence="2">Uncharacterized protein</fullName>
    </submittedName>
</protein>
<dbReference type="EMBL" id="CP089276">
    <property type="protein sequence ID" value="USP77819.1"/>
    <property type="molecule type" value="Genomic_DNA"/>
</dbReference>
<evidence type="ECO:0000313" key="3">
    <source>
        <dbReference type="Proteomes" id="UP001056012"/>
    </source>
</evidence>
<dbReference type="AlphaFoldDB" id="A0A9Q8Z865"/>
<accession>A0A9Q8Z865</accession>
<dbReference type="VEuPathDB" id="FungiDB:yc1106_05093"/>
<dbReference type="Proteomes" id="UP001056012">
    <property type="component" value="Chromosome 3"/>
</dbReference>